<dbReference type="Proteomes" id="UP000029725">
    <property type="component" value="Unassembled WGS sequence"/>
</dbReference>
<dbReference type="GeneID" id="25258387"/>
<comment type="caution">
    <text evidence="5">The sequence shown here is derived from an EMBL/GenBank/DDBJ whole genome shotgun (WGS) entry which is preliminary data.</text>
</comment>
<evidence type="ECO:0000256" key="2">
    <source>
        <dbReference type="ARBA" id="ARBA00022980"/>
    </source>
</evidence>
<proteinExistence type="inferred from homology"/>
<name>A0A098VV15_9MICR</name>
<dbReference type="Gene3D" id="3.90.470.10">
    <property type="entry name" value="Ribosomal protein L22/L17"/>
    <property type="match status" value="1"/>
</dbReference>
<accession>A0A098VV15</accession>
<dbReference type="InterPro" id="IPR005721">
    <property type="entry name" value="Ribosomal_uL22_euk/arc"/>
</dbReference>
<sequence length="179" mass="20010">MTKYNYKISESSKGLDVLYLLDFVVCKSSGNYLRTHFKNTHETAMAVKGMRLTKALAYLADVTDKKQCIPFRRFNGGVGRCAQAKQHGTTQGRWPVKSVDFIRTLLLNAKANGEGLNTDALVIKHIQVNQAPKHRRRTYRAHGRINPYMSTPCHIEIVCEEPSMPVPKASSSNAMSVVA</sequence>
<dbReference type="GO" id="GO:0003735">
    <property type="term" value="F:structural constituent of ribosome"/>
    <property type="evidence" value="ECO:0007669"/>
    <property type="project" value="InterPro"/>
</dbReference>
<dbReference type="Pfam" id="PF00237">
    <property type="entry name" value="Ribosomal_L22"/>
    <property type="match status" value="1"/>
</dbReference>
<keyword evidence="2 4" id="KW-0689">Ribosomal protein</keyword>
<dbReference type="InterPro" id="IPR001063">
    <property type="entry name" value="Ribosomal_uL22"/>
</dbReference>
<dbReference type="SUPFAM" id="SSF54843">
    <property type="entry name" value="Ribosomal protein L22"/>
    <property type="match status" value="1"/>
</dbReference>
<dbReference type="EMBL" id="JMKJ01000044">
    <property type="protein sequence ID" value="KGG52714.1"/>
    <property type="molecule type" value="Genomic_DNA"/>
</dbReference>
<dbReference type="GO" id="GO:0002181">
    <property type="term" value="P:cytoplasmic translation"/>
    <property type="evidence" value="ECO:0007669"/>
    <property type="project" value="TreeGrafter"/>
</dbReference>
<dbReference type="RefSeq" id="XP_013239179.1">
    <property type="nucleotide sequence ID" value="XM_013383725.1"/>
</dbReference>
<dbReference type="AlphaFoldDB" id="A0A098VV15"/>
<evidence type="ECO:0000256" key="3">
    <source>
        <dbReference type="ARBA" id="ARBA00023274"/>
    </source>
</evidence>
<keyword evidence="3 4" id="KW-0687">Ribonucleoprotein</keyword>
<evidence type="ECO:0000256" key="4">
    <source>
        <dbReference type="RuleBase" id="RU004005"/>
    </source>
</evidence>
<dbReference type="PANTHER" id="PTHR11593">
    <property type="entry name" value="60S RIBOSOMAL PROTEIN L17"/>
    <property type="match status" value="1"/>
</dbReference>
<dbReference type="PANTHER" id="PTHR11593:SF10">
    <property type="entry name" value="60S RIBOSOMAL PROTEIN L17"/>
    <property type="match status" value="1"/>
</dbReference>
<dbReference type="OrthoDB" id="10254664at2759"/>
<dbReference type="VEuPathDB" id="MicrosporidiaDB:DI09_13p30"/>
<evidence type="ECO:0000313" key="6">
    <source>
        <dbReference type="Proteomes" id="UP000029725"/>
    </source>
</evidence>
<gene>
    <name evidence="5" type="ORF">DI09_13p30</name>
</gene>
<dbReference type="InterPro" id="IPR036394">
    <property type="entry name" value="Ribosomal_uL22_sf"/>
</dbReference>
<reference evidence="5 6" key="1">
    <citation type="submission" date="2014-04" db="EMBL/GenBank/DDBJ databases">
        <title>A new species of microsporidia sheds light on the evolution of extreme parasitism.</title>
        <authorList>
            <person name="Haag K.L."/>
            <person name="James T.Y."/>
            <person name="Larsson R."/>
            <person name="Schaer T.M."/>
            <person name="Refardt D."/>
            <person name="Pombert J.-F."/>
            <person name="Ebert D."/>
        </authorList>
    </citation>
    <scope>NUCLEOTIDE SEQUENCE [LARGE SCALE GENOMIC DNA]</scope>
    <source>
        <strain evidence="5 6">UGP3</strain>
        <tissue evidence="5">Spores</tissue>
    </source>
</reference>
<comment type="similarity">
    <text evidence="1 4">Belongs to the universal ribosomal protein uL22 family.</text>
</comment>
<dbReference type="GO" id="GO:0022625">
    <property type="term" value="C:cytosolic large ribosomal subunit"/>
    <property type="evidence" value="ECO:0007669"/>
    <property type="project" value="TreeGrafter"/>
</dbReference>
<dbReference type="NCBIfam" id="TIGR01038">
    <property type="entry name" value="uL22_arch_euk"/>
    <property type="match status" value="1"/>
</dbReference>
<protein>
    <submittedName>
        <fullName evidence="5">50S ribosomal protein L22</fullName>
    </submittedName>
</protein>
<evidence type="ECO:0000313" key="5">
    <source>
        <dbReference type="EMBL" id="KGG52714.1"/>
    </source>
</evidence>
<dbReference type="CDD" id="cd00336">
    <property type="entry name" value="Ribosomal_L22"/>
    <property type="match status" value="1"/>
</dbReference>
<organism evidence="5 6">
    <name type="scientific">Mitosporidium daphniae</name>
    <dbReference type="NCBI Taxonomy" id="1485682"/>
    <lineage>
        <taxon>Eukaryota</taxon>
        <taxon>Fungi</taxon>
        <taxon>Fungi incertae sedis</taxon>
        <taxon>Microsporidia</taxon>
        <taxon>Mitosporidium</taxon>
    </lineage>
</organism>
<keyword evidence="6" id="KW-1185">Reference proteome</keyword>
<dbReference type="HOGENOM" id="CLU_083987_0_0_1"/>
<evidence type="ECO:0000256" key="1">
    <source>
        <dbReference type="ARBA" id="ARBA00009451"/>
    </source>
</evidence>